<proteinExistence type="predicted"/>
<gene>
    <name evidence="1" type="ORF">FHR87_002177</name>
</gene>
<reference evidence="1 2" key="1">
    <citation type="submission" date="2020-08" db="EMBL/GenBank/DDBJ databases">
        <title>Genomic Encyclopedia of Type Strains, Phase III (KMG-III): the genomes of soil and plant-associated and newly described type strains.</title>
        <authorList>
            <person name="Whitman W."/>
        </authorList>
    </citation>
    <scope>NUCLEOTIDE SEQUENCE [LARGE SCALE GENOMIC DNA]</scope>
    <source>
        <strain evidence="1 2">CECT 4462</strain>
    </source>
</reference>
<name>A0A839T4U3_AZOMA</name>
<comment type="caution">
    <text evidence="1">The sequence shown here is derived from an EMBL/GenBank/DDBJ whole genome shotgun (WGS) entry which is preliminary data.</text>
</comment>
<evidence type="ECO:0000313" key="1">
    <source>
        <dbReference type="EMBL" id="MBB3103780.1"/>
    </source>
</evidence>
<organism evidence="1 2">
    <name type="scientific">Azomonas macrocytogenes</name>
    <name type="common">Azotobacter macrocytogenes</name>
    <dbReference type="NCBI Taxonomy" id="69962"/>
    <lineage>
        <taxon>Bacteria</taxon>
        <taxon>Pseudomonadati</taxon>
        <taxon>Pseudomonadota</taxon>
        <taxon>Gammaproteobacteria</taxon>
        <taxon>Pseudomonadales</taxon>
        <taxon>Pseudomonadaceae</taxon>
        <taxon>Azomonas</taxon>
    </lineage>
</organism>
<dbReference type="Proteomes" id="UP000549250">
    <property type="component" value="Unassembled WGS sequence"/>
</dbReference>
<dbReference type="RefSeq" id="WP_183166685.1">
    <property type="nucleotide sequence ID" value="NZ_JACHXI010000009.1"/>
</dbReference>
<protein>
    <submittedName>
        <fullName evidence="1">Putative DNA-binding transcriptional regulator AlpA</fullName>
    </submittedName>
</protein>
<keyword evidence="2" id="KW-1185">Reference proteome</keyword>
<accession>A0A839T4U3</accession>
<evidence type="ECO:0000313" key="2">
    <source>
        <dbReference type="Proteomes" id="UP000549250"/>
    </source>
</evidence>
<dbReference type="EMBL" id="JACHXI010000009">
    <property type="protein sequence ID" value="MBB3103780.1"/>
    <property type="molecule type" value="Genomic_DNA"/>
</dbReference>
<dbReference type="GO" id="GO:0003677">
    <property type="term" value="F:DNA binding"/>
    <property type="evidence" value="ECO:0007669"/>
    <property type="project" value="UniProtKB-KW"/>
</dbReference>
<dbReference type="AlphaFoldDB" id="A0A839T4U3"/>
<keyword evidence="1" id="KW-0238">DNA-binding</keyword>
<sequence>MNDPKITASALKSLIDELPKSASLADKAAIFSAIRLLCDDFVNAEDSQINGYAKEKAEQIRRHSAAALGFDTDNGHTFNDHFCWCLGAFNSLKGSLQDLSQGIKMEHLKEKEACEMLGISSSIFNSIRTWRDRSPTGGKRGGFQTQVTIWPISPQDMACRELQIPEFPKPSSNENGISVWDLKVINEWYESNGSLIEQLKKEIK</sequence>